<accession>A0A3B1AF23</accession>
<protein>
    <submittedName>
        <fullName evidence="2">Protein yceI</fullName>
    </submittedName>
</protein>
<name>A0A3B1AF23_9ZZZZ</name>
<gene>
    <name evidence="2" type="ORF">MNBD_GAMMA21-520</name>
</gene>
<dbReference type="Pfam" id="PF04264">
    <property type="entry name" value="YceI"/>
    <property type="match status" value="1"/>
</dbReference>
<evidence type="ECO:0000259" key="1">
    <source>
        <dbReference type="SMART" id="SM00867"/>
    </source>
</evidence>
<evidence type="ECO:0000313" key="2">
    <source>
        <dbReference type="EMBL" id="VAW92484.1"/>
    </source>
</evidence>
<dbReference type="SMART" id="SM00867">
    <property type="entry name" value="YceI"/>
    <property type="match status" value="1"/>
</dbReference>
<proteinExistence type="predicted"/>
<dbReference type="Gene3D" id="2.40.128.110">
    <property type="entry name" value="Lipid/polyisoprenoid-binding, YceI-like"/>
    <property type="match status" value="1"/>
</dbReference>
<dbReference type="InterPro" id="IPR007372">
    <property type="entry name" value="Lipid/polyisoprenoid-bd_YceI"/>
</dbReference>
<dbReference type="SUPFAM" id="SSF101874">
    <property type="entry name" value="YceI-like"/>
    <property type="match status" value="1"/>
</dbReference>
<dbReference type="NCBIfam" id="NF002994">
    <property type="entry name" value="PRK03757.1"/>
    <property type="match status" value="1"/>
</dbReference>
<dbReference type="InterPro" id="IPR036761">
    <property type="entry name" value="TTHA0802/YceI-like_sf"/>
</dbReference>
<dbReference type="AlphaFoldDB" id="A0A3B1AF23"/>
<reference evidence="2" key="1">
    <citation type="submission" date="2018-06" db="EMBL/GenBank/DDBJ databases">
        <authorList>
            <person name="Zhirakovskaya E."/>
        </authorList>
    </citation>
    <scope>NUCLEOTIDE SEQUENCE</scope>
</reference>
<dbReference type="EMBL" id="UOFR01000015">
    <property type="protein sequence ID" value="VAW92484.1"/>
    <property type="molecule type" value="Genomic_DNA"/>
</dbReference>
<organism evidence="2">
    <name type="scientific">hydrothermal vent metagenome</name>
    <dbReference type="NCBI Taxonomy" id="652676"/>
    <lineage>
        <taxon>unclassified sequences</taxon>
        <taxon>metagenomes</taxon>
        <taxon>ecological metagenomes</taxon>
    </lineage>
</organism>
<sequence>MNKYYFVLNILTVFILSVPLHAENYDIDGEHGIVEFKIKHLGYSWLVGRFNRFEGNFSYDEKNPAASKIEVTIDTTSIDSNHAERDKHLRSKDFLDVSTYPTAKFTSISFMESSNDKAQLIGDFTLHGVTRKITLELEHVGHGNDPWGGYRRGFSGSTILTLKDYGITTDLGPASRQVEMFISIEGVRRK</sequence>
<dbReference type="PANTHER" id="PTHR34406:SF1">
    <property type="entry name" value="PROTEIN YCEI"/>
    <property type="match status" value="1"/>
</dbReference>
<dbReference type="PANTHER" id="PTHR34406">
    <property type="entry name" value="PROTEIN YCEI"/>
    <property type="match status" value="1"/>
</dbReference>
<feature type="domain" description="Lipid/polyisoprenoid-binding YceI-like" evidence="1">
    <location>
        <begin position="24"/>
        <end position="187"/>
    </location>
</feature>